<protein>
    <submittedName>
        <fullName evidence="1">Hydrolase</fullName>
    </submittedName>
</protein>
<sequence length="103" mass="12217">MERSQYYINIGTREISLNHDANNDDFIIYATPEEVTALREVFDEIAQSDVRSFYRAHIPFMPYHQDQDNDDTDADMHKAFQRIYELGDEMTKKHIEDMGVLRN</sequence>
<reference evidence="1 2" key="1">
    <citation type="submission" date="2019-11" db="EMBL/GenBank/DDBJ databases">
        <title>Genome sequences of 17 halophilic strains isolated from different environments.</title>
        <authorList>
            <person name="Furrow R.E."/>
        </authorList>
    </citation>
    <scope>NUCLEOTIDE SEQUENCE [LARGE SCALE GENOMIC DNA]</scope>
    <source>
        <strain evidence="1 2">22511_23_Filter</strain>
    </source>
</reference>
<dbReference type="RefSeq" id="WP_160838592.1">
    <property type="nucleotide sequence ID" value="NZ_WMET01000003.1"/>
</dbReference>
<dbReference type="OrthoDB" id="2706506at2"/>
<accession>A0A845DUJ7</accession>
<name>A0A845DUJ7_9BACI</name>
<dbReference type="AlphaFoldDB" id="A0A845DUJ7"/>
<dbReference type="GO" id="GO:0016787">
    <property type="term" value="F:hydrolase activity"/>
    <property type="evidence" value="ECO:0007669"/>
    <property type="project" value="UniProtKB-KW"/>
</dbReference>
<evidence type="ECO:0000313" key="1">
    <source>
        <dbReference type="EMBL" id="MYL21170.1"/>
    </source>
</evidence>
<dbReference type="Proteomes" id="UP000460949">
    <property type="component" value="Unassembled WGS sequence"/>
</dbReference>
<gene>
    <name evidence="1" type="ORF">GLW04_14800</name>
</gene>
<dbReference type="EMBL" id="WMET01000003">
    <property type="protein sequence ID" value="MYL21170.1"/>
    <property type="molecule type" value="Genomic_DNA"/>
</dbReference>
<keyword evidence="1" id="KW-0378">Hydrolase</keyword>
<evidence type="ECO:0000313" key="2">
    <source>
        <dbReference type="Proteomes" id="UP000460949"/>
    </source>
</evidence>
<organism evidence="1 2">
    <name type="scientific">Halobacillus litoralis</name>
    <dbReference type="NCBI Taxonomy" id="45668"/>
    <lineage>
        <taxon>Bacteria</taxon>
        <taxon>Bacillati</taxon>
        <taxon>Bacillota</taxon>
        <taxon>Bacilli</taxon>
        <taxon>Bacillales</taxon>
        <taxon>Bacillaceae</taxon>
        <taxon>Halobacillus</taxon>
    </lineage>
</organism>
<proteinExistence type="predicted"/>
<comment type="caution">
    <text evidence="1">The sequence shown here is derived from an EMBL/GenBank/DDBJ whole genome shotgun (WGS) entry which is preliminary data.</text>
</comment>